<evidence type="ECO:0000313" key="4">
    <source>
        <dbReference type="Proteomes" id="UP000800200"/>
    </source>
</evidence>
<dbReference type="InterPro" id="IPR000639">
    <property type="entry name" value="Epox_hydrolase-like"/>
</dbReference>
<dbReference type="GO" id="GO:0016020">
    <property type="term" value="C:membrane"/>
    <property type="evidence" value="ECO:0007669"/>
    <property type="project" value="TreeGrafter"/>
</dbReference>
<dbReference type="InterPro" id="IPR050266">
    <property type="entry name" value="AB_hydrolase_sf"/>
</dbReference>
<evidence type="ECO:0000256" key="1">
    <source>
        <dbReference type="ARBA" id="ARBA00022801"/>
    </source>
</evidence>
<reference evidence="3" key="1">
    <citation type="journal article" date="2020" name="Stud. Mycol.">
        <title>101 Dothideomycetes genomes: a test case for predicting lifestyles and emergence of pathogens.</title>
        <authorList>
            <person name="Haridas S."/>
            <person name="Albert R."/>
            <person name="Binder M."/>
            <person name="Bloem J."/>
            <person name="Labutti K."/>
            <person name="Salamov A."/>
            <person name="Andreopoulos B."/>
            <person name="Baker S."/>
            <person name="Barry K."/>
            <person name="Bills G."/>
            <person name="Bluhm B."/>
            <person name="Cannon C."/>
            <person name="Castanera R."/>
            <person name="Culley D."/>
            <person name="Daum C."/>
            <person name="Ezra D."/>
            <person name="Gonzalez J."/>
            <person name="Henrissat B."/>
            <person name="Kuo A."/>
            <person name="Liang C."/>
            <person name="Lipzen A."/>
            <person name="Lutzoni F."/>
            <person name="Magnuson J."/>
            <person name="Mondo S."/>
            <person name="Nolan M."/>
            <person name="Ohm R."/>
            <person name="Pangilinan J."/>
            <person name="Park H.-J."/>
            <person name="Ramirez L."/>
            <person name="Alfaro M."/>
            <person name="Sun H."/>
            <person name="Tritt A."/>
            <person name="Yoshinaga Y."/>
            <person name="Zwiers L.-H."/>
            <person name="Turgeon B."/>
            <person name="Goodwin S."/>
            <person name="Spatafora J."/>
            <person name="Crous P."/>
            <person name="Grigoriev I."/>
        </authorList>
    </citation>
    <scope>NUCLEOTIDE SEQUENCE</scope>
    <source>
        <strain evidence="3">CBS 207.26</strain>
    </source>
</reference>
<organism evidence="3 4">
    <name type="scientific">Zopfia rhizophila CBS 207.26</name>
    <dbReference type="NCBI Taxonomy" id="1314779"/>
    <lineage>
        <taxon>Eukaryota</taxon>
        <taxon>Fungi</taxon>
        <taxon>Dikarya</taxon>
        <taxon>Ascomycota</taxon>
        <taxon>Pezizomycotina</taxon>
        <taxon>Dothideomycetes</taxon>
        <taxon>Dothideomycetes incertae sedis</taxon>
        <taxon>Zopfiaceae</taxon>
        <taxon>Zopfia</taxon>
    </lineage>
</organism>
<dbReference type="GO" id="GO:0016787">
    <property type="term" value="F:hydrolase activity"/>
    <property type="evidence" value="ECO:0007669"/>
    <property type="project" value="UniProtKB-KW"/>
</dbReference>
<dbReference type="SUPFAM" id="SSF53474">
    <property type="entry name" value="alpha/beta-Hydrolases"/>
    <property type="match status" value="1"/>
</dbReference>
<dbReference type="EMBL" id="ML994612">
    <property type="protein sequence ID" value="KAF2194251.1"/>
    <property type="molecule type" value="Genomic_DNA"/>
</dbReference>
<dbReference type="AlphaFoldDB" id="A0A6A6ESF9"/>
<dbReference type="OrthoDB" id="408373at2759"/>
<evidence type="ECO:0000259" key="2">
    <source>
        <dbReference type="Pfam" id="PF00561"/>
    </source>
</evidence>
<accession>A0A6A6ESF9</accession>
<dbReference type="Proteomes" id="UP000800200">
    <property type="component" value="Unassembled WGS sequence"/>
</dbReference>
<evidence type="ECO:0000313" key="3">
    <source>
        <dbReference type="EMBL" id="KAF2194251.1"/>
    </source>
</evidence>
<dbReference type="PRINTS" id="PR00111">
    <property type="entry name" value="ABHYDROLASE"/>
</dbReference>
<dbReference type="PANTHER" id="PTHR43798:SF31">
    <property type="entry name" value="AB HYDROLASE SUPERFAMILY PROTEIN YCLE"/>
    <property type="match status" value="1"/>
</dbReference>
<dbReference type="Pfam" id="PF00561">
    <property type="entry name" value="Abhydrolase_1"/>
    <property type="match status" value="1"/>
</dbReference>
<keyword evidence="4" id="KW-1185">Reference proteome</keyword>
<dbReference type="InterPro" id="IPR000073">
    <property type="entry name" value="AB_hydrolase_1"/>
</dbReference>
<name>A0A6A6ESF9_9PEZI</name>
<proteinExistence type="predicted"/>
<dbReference type="Gene3D" id="3.40.50.1820">
    <property type="entry name" value="alpha/beta hydrolase"/>
    <property type="match status" value="1"/>
</dbReference>
<dbReference type="InterPro" id="IPR029058">
    <property type="entry name" value="AB_hydrolase_fold"/>
</dbReference>
<sequence>MPYFLHGDVNLFYTTQGTGPPVLLLHGWACSSHDWSYQIPFLLSLNFRVIALDQRGHGRSSAPPTTDSYAPREFADDVVALLKYLQTGPVILIGHSMGTVIASVLAVEYPDAVKALVLVHPIYSGVPETLPIMGEAMRADPQRAPELAADFFAKVMYTARTPEWLKTWQLRRVLGVDPVSLVGSIDGLVKVFGSMMGRSEEAKAFMRRRKGPRLAICTMEAAPGWEREIGVEDGMDQVCTLNEGTFSHMVESEKFNKILGDWMRARNLIQR</sequence>
<keyword evidence="1 3" id="KW-0378">Hydrolase</keyword>
<protein>
    <submittedName>
        <fullName evidence="3">Alpha/beta-hydrolase</fullName>
    </submittedName>
</protein>
<dbReference type="PRINTS" id="PR00412">
    <property type="entry name" value="EPOXHYDRLASE"/>
</dbReference>
<feature type="domain" description="AB hydrolase-1" evidence="2">
    <location>
        <begin position="20"/>
        <end position="154"/>
    </location>
</feature>
<dbReference type="PANTHER" id="PTHR43798">
    <property type="entry name" value="MONOACYLGLYCEROL LIPASE"/>
    <property type="match status" value="1"/>
</dbReference>
<gene>
    <name evidence="3" type="ORF">K469DRAFT_709763</name>
</gene>